<evidence type="ECO:0000256" key="1">
    <source>
        <dbReference type="SAM" id="MobiDB-lite"/>
    </source>
</evidence>
<evidence type="ECO:0000313" key="3">
    <source>
        <dbReference type="EMBL" id="RZU42555.1"/>
    </source>
</evidence>
<keyword evidence="2" id="KW-0732">Signal</keyword>
<dbReference type="OrthoDB" id="117760at2"/>
<feature type="region of interest" description="Disordered" evidence="1">
    <location>
        <begin position="272"/>
        <end position="334"/>
    </location>
</feature>
<feature type="chain" id="PRO_5020333935" description="FecR family protein" evidence="2">
    <location>
        <begin position="34"/>
        <end position="348"/>
    </location>
</feature>
<gene>
    <name evidence="3" type="ORF">BDD14_4146</name>
</gene>
<organism evidence="3 4">
    <name type="scientific">Edaphobacter modestus</name>
    <dbReference type="NCBI Taxonomy" id="388466"/>
    <lineage>
        <taxon>Bacteria</taxon>
        <taxon>Pseudomonadati</taxon>
        <taxon>Acidobacteriota</taxon>
        <taxon>Terriglobia</taxon>
        <taxon>Terriglobales</taxon>
        <taxon>Acidobacteriaceae</taxon>
        <taxon>Edaphobacter</taxon>
    </lineage>
</organism>
<feature type="signal peptide" evidence="2">
    <location>
        <begin position="1"/>
        <end position="33"/>
    </location>
</feature>
<reference evidence="3 4" key="1">
    <citation type="submission" date="2019-02" db="EMBL/GenBank/DDBJ databases">
        <title>Genomic Encyclopedia of Archaeal and Bacterial Type Strains, Phase II (KMG-II): from individual species to whole genera.</title>
        <authorList>
            <person name="Goeker M."/>
        </authorList>
    </citation>
    <scope>NUCLEOTIDE SEQUENCE [LARGE SCALE GENOMIC DNA]</scope>
    <source>
        <strain evidence="3 4">DSM 18101</strain>
    </source>
</reference>
<sequence length="348" mass="34570">MTTFSCNTARIRRTALAAMCCVAALIASARAVAQQQPIGSVGVADATVAGALEVSNGRALLVGASTVTARDHTAEVALQRGGVVRVCSTSGLHVTAGKGAVDAPLMLALDRGAIEMAARVTSSDVVMTPDLRFTMKSEGLLDLRLRVARNGDTCVENRGAAAPVLNVADQFGESSYEVKPGQHVLFEHGSLKEVVDNESEPCGCPAAPVISVADAGVNGATVAAPGSAVAAKVATDEHPFPAAQSAGLAPVSGPPQAPAGEVHAQVATTLSYGEGAPGVPEGGSGSSANASAEATNPAVPSNGAPAASSSESTAVAGRAEAAPPPPAPPPADVFHSIGRFFKRLFGGG</sequence>
<name>A0A4Q7YZE6_9BACT</name>
<dbReference type="EMBL" id="SHKW01000001">
    <property type="protein sequence ID" value="RZU42555.1"/>
    <property type="molecule type" value="Genomic_DNA"/>
</dbReference>
<evidence type="ECO:0000313" key="4">
    <source>
        <dbReference type="Proteomes" id="UP000292958"/>
    </source>
</evidence>
<keyword evidence="4" id="KW-1185">Reference proteome</keyword>
<comment type="caution">
    <text evidence="3">The sequence shown here is derived from an EMBL/GenBank/DDBJ whole genome shotgun (WGS) entry which is preliminary data.</text>
</comment>
<feature type="compositionally biased region" description="Pro residues" evidence="1">
    <location>
        <begin position="322"/>
        <end position="331"/>
    </location>
</feature>
<dbReference type="Proteomes" id="UP000292958">
    <property type="component" value="Unassembled WGS sequence"/>
</dbReference>
<evidence type="ECO:0008006" key="5">
    <source>
        <dbReference type="Google" id="ProtNLM"/>
    </source>
</evidence>
<dbReference type="AlphaFoldDB" id="A0A4Q7YZE6"/>
<proteinExistence type="predicted"/>
<evidence type="ECO:0000256" key="2">
    <source>
        <dbReference type="SAM" id="SignalP"/>
    </source>
</evidence>
<protein>
    <recommendedName>
        <fullName evidence="5">FecR family protein</fullName>
    </recommendedName>
</protein>
<accession>A0A4Q7YZE6</accession>